<dbReference type="Proteomes" id="UP000504604">
    <property type="component" value="Linkage group LG11"/>
</dbReference>
<feature type="transmembrane region" description="Helical" evidence="10">
    <location>
        <begin position="88"/>
        <end position="108"/>
    </location>
</feature>
<dbReference type="GO" id="GO:0015743">
    <property type="term" value="P:malate transport"/>
    <property type="evidence" value="ECO:0007669"/>
    <property type="project" value="InterPro"/>
</dbReference>
<evidence type="ECO:0000256" key="3">
    <source>
        <dbReference type="ARBA" id="ARBA00022448"/>
    </source>
</evidence>
<keyword evidence="6" id="KW-0406">Ion transport</keyword>
<feature type="transmembrane region" description="Helical" evidence="10">
    <location>
        <begin position="203"/>
        <end position="225"/>
    </location>
</feature>
<dbReference type="OrthoDB" id="68611at2759"/>
<keyword evidence="4 10" id="KW-0812">Transmembrane</keyword>
<comment type="similarity">
    <text evidence="2">Belongs to the aromatic acid exporter (TC 2.A.85) family.</text>
</comment>
<dbReference type="Pfam" id="PF11744">
    <property type="entry name" value="ALMT"/>
    <property type="match status" value="1"/>
</dbReference>
<evidence type="ECO:0000256" key="2">
    <source>
        <dbReference type="ARBA" id="ARBA00007079"/>
    </source>
</evidence>
<evidence type="ECO:0000256" key="7">
    <source>
        <dbReference type="ARBA" id="ARBA00023136"/>
    </source>
</evidence>
<dbReference type="InterPro" id="IPR020966">
    <property type="entry name" value="ALMT"/>
</dbReference>
<evidence type="ECO:0000256" key="6">
    <source>
        <dbReference type="ARBA" id="ARBA00023065"/>
    </source>
</evidence>
<evidence type="ECO:0000256" key="9">
    <source>
        <dbReference type="SAM" id="MobiDB-lite"/>
    </source>
</evidence>
<sequence length="525" mass="57549">MVAHPQPCLFSIEMNSITFQENTRSCIGCLRDSLKAMLGRFKGKVMEIAKQTKKIGEDDPRRIVHAIKVGLALTFVSLFYYIRPLYDGFGQAGMWAILTVVVVFEFTVGGTLSKSINRGCATLIAGALGVGAEYLANLCGEGQAFVLGVLVFILAAIATFTRFFPKVKQRYDYGVTIFILTFSLVAVSGSQATTNLQIAYQRLSTILIGGATCMIISIFICPVWAGQDLHNLITGNVEKLATFLEGFGGELFSSPGDESSVVQCKDDKEKSYLQIYKSVLNSKATEESLANFAWWEIGHGGFKFHHPWKQYLKIGVLVRDCACHIEVLSRCINTKPQVASEFQLKIQSTCKNMSIECSKGLKELSFAVKNMTFPSPAAKIHIQNSAATADGFKNILENSSLSTKTDLQEVMPVLVTASILIDIIRCVEEISVSVDELSQKARFRKPIKSLEKQQQLLHRGIVKPVNDHVVLEIRETGGDSVDNKKLRSGVVKPVDGISGGNDHINDKDQRDVGGLSTGEQKSSSV</sequence>
<evidence type="ECO:0000256" key="5">
    <source>
        <dbReference type="ARBA" id="ARBA00022989"/>
    </source>
</evidence>
<feature type="region of interest" description="Disordered" evidence="9">
    <location>
        <begin position="492"/>
        <end position="525"/>
    </location>
</feature>
<dbReference type="RefSeq" id="XP_020553380.1">
    <property type="nucleotide sequence ID" value="XM_020697721.1"/>
</dbReference>
<reference evidence="12" key="1">
    <citation type="submission" date="2025-08" db="UniProtKB">
        <authorList>
            <consortium name="RefSeq"/>
        </authorList>
    </citation>
    <scope>IDENTIFICATION</scope>
</reference>
<evidence type="ECO:0000256" key="8">
    <source>
        <dbReference type="ARBA" id="ARBA00023303"/>
    </source>
</evidence>
<dbReference type="AlphaFoldDB" id="A0A8M8VA73"/>
<feature type="transmembrane region" description="Helical" evidence="10">
    <location>
        <begin position="171"/>
        <end position="191"/>
    </location>
</feature>
<accession>A0A8M8VA73</accession>
<comment type="subcellular location">
    <subcellularLocation>
        <location evidence="1">Membrane</location>
        <topology evidence="1">Multi-pass membrane protein</topology>
    </subcellularLocation>
</comment>
<keyword evidence="5 10" id="KW-1133">Transmembrane helix</keyword>
<dbReference type="GO" id="GO:0034220">
    <property type="term" value="P:monoatomic ion transmembrane transport"/>
    <property type="evidence" value="ECO:0007669"/>
    <property type="project" value="UniProtKB-KW"/>
</dbReference>
<organism evidence="11 12">
    <name type="scientific">Sesamum indicum</name>
    <name type="common">Oriental sesame</name>
    <name type="synonym">Sesamum orientale</name>
    <dbReference type="NCBI Taxonomy" id="4182"/>
    <lineage>
        <taxon>Eukaryota</taxon>
        <taxon>Viridiplantae</taxon>
        <taxon>Streptophyta</taxon>
        <taxon>Embryophyta</taxon>
        <taxon>Tracheophyta</taxon>
        <taxon>Spermatophyta</taxon>
        <taxon>Magnoliopsida</taxon>
        <taxon>eudicotyledons</taxon>
        <taxon>Gunneridae</taxon>
        <taxon>Pentapetalae</taxon>
        <taxon>asterids</taxon>
        <taxon>lamiids</taxon>
        <taxon>Lamiales</taxon>
        <taxon>Pedaliaceae</taxon>
        <taxon>Sesamum</taxon>
    </lineage>
</organism>
<dbReference type="GO" id="GO:0016020">
    <property type="term" value="C:membrane"/>
    <property type="evidence" value="ECO:0007669"/>
    <property type="project" value="UniProtKB-SubCell"/>
</dbReference>
<protein>
    <submittedName>
        <fullName evidence="12">Aluminum-activated malate transporter 8-like</fullName>
    </submittedName>
</protein>
<dbReference type="KEGG" id="sind:105174205"/>
<evidence type="ECO:0000313" key="11">
    <source>
        <dbReference type="Proteomes" id="UP000504604"/>
    </source>
</evidence>
<gene>
    <name evidence="12" type="primary">LOC105174205</name>
</gene>
<feature type="transmembrane region" description="Helical" evidence="10">
    <location>
        <begin position="63"/>
        <end position="82"/>
    </location>
</feature>
<evidence type="ECO:0000313" key="12">
    <source>
        <dbReference type="RefSeq" id="XP_020553380.1"/>
    </source>
</evidence>
<keyword evidence="8" id="KW-0407">Ion channel</keyword>
<dbReference type="PANTHER" id="PTHR31086">
    <property type="entry name" value="ALUMINUM-ACTIVATED MALATE TRANSPORTER 10"/>
    <property type="match status" value="1"/>
</dbReference>
<keyword evidence="3" id="KW-0813">Transport</keyword>
<keyword evidence="7 10" id="KW-0472">Membrane</keyword>
<dbReference type="GeneID" id="105174205"/>
<evidence type="ECO:0000256" key="1">
    <source>
        <dbReference type="ARBA" id="ARBA00004141"/>
    </source>
</evidence>
<keyword evidence="11" id="KW-1185">Reference proteome</keyword>
<proteinExistence type="inferred from homology"/>
<evidence type="ECO:0000256" key="10">
    <source>
        <dbReference type="SAM" id="Phobius"/>
    </source>
</evidence>
<evidence type="ECO:0000256" key="4">
    <source>
        <dbReference type="ARBA" id="ARBA00022692"/>
    </source>
</evidence>
<feature type="transmembrane region" description="Helical" evidence="10">
    <location>
        <begin position="144"/>
        <end position="164"/>
    </location>
</feature>
<name>A0A8M8VA73_SESIN</name>